<keyword evidence="2" id="KW-1185">Reference proteome</keyword>
<evidence type="ECO:0000313" key="2">
    <source>
        <dbReference type="Proteomes" id="UP001229313"/>
    </source>
</evidence>
<name>A0ABY9P7H2_9GAMM</name>
<dbReference type="Proteomes" id="UP001229313">
    <property type="component" value="Chromosome"/>
</dbReference>
<organism evidence="1 2">
    <name type="scientific">Lysobacter yananisis</name>
    <dbReference type="NCBI Taxonomy" id="1003114"/>
    <lineage>
        <taxon>Bacteria</taxon>
        <taxon>Pseudomonadati</taxon>
        <taxon>Pseudomonadota</taxon>
        <taxon>Gammaproteobacteria</taxon>
        <taxon>Lysobacterales</taxon>
        <taxon>Lysobacteraceae</taxon>
        <taxon>Lysobacter</taxon>
    </lineage>
</organism>
<dbReference type="RefSeq" id="WP_309151722.1">
    <property type="nucleotide sequence ID" value="NZ_CP133568.1"/>
</dbReference>
<accession>A0ABY9P7H2</accession>
<proteinExistence type="predicted"/>
<reference evidence="1 2" key="1">
    <citation type="submission" date="2023-08" db="EMBL/GenBank/DDBJ databases">
        <title>The whole genome sequence of Lysobacter yananisis.</title>
        <authorList>
            <person name="Sun H."/>
        </authorList>
    </citation>
    <scope>NUCLEOTIDE SEQUENCE [LARGE SCALE GENOMIC DNA]</scope>
    <source>
        <strain evidence="1 2">SNNU513</strain>
    </source>
</reference>
<sequence length="87" mass="9407">MRHAFVLAPTVARIDIGERAFSPTQVQPRELNDYAKGTTMHVPTIELDMATLKLDPNRIERAGGHRHDIGAVGIAVTAIAMLADAGF</sequence>
<dbReference type="EMBL" id="CP133568">
    <property type="protein sequence ID" value="WMT02760.1"/>
    <property type="molecule type" value="Genomic_DNA"/>
</dbReference>
<gene>
    <name evidence="1" type="ORF">RDV84_22800</name>
</gene>
<protein>
    <submittedName>
        <fullName evidence="1">Uncharacterized protein</fullName>
    </submittedName>
</protein>
<evidence type="ECO:0000313" key="1">
    <source>
        <dbReference type="EMBL" id="WMT02760.1"/>
    </source>
</evidence>